<proteinExistence type="predicted"/>
<dbReference type="PROSITE" id="PS50053">
    <property type="entry name" value="UBIQUITIN_2"/>
    <property type="match status" value="1"/>
</dbReference>
<evidence type="ECO:0000313" key="2">
    <source>
        <dbReference type="EMBL" id="ODQ68454.1"/>
    </source>
</evidence>
<dbReference type="PANTHER" id="PTHR10562">
    <property type="entry name" value="SMALL UBIQUITIN-RELATED MODIFIER"/>
    <property type="match status" value="1"/>
</dbReference>
<dbReference type="EMBL" id="KV454406">
    <property type="protein sequence ID" value="ODQ68454.1"/>
    <property type="molecule type" value="Genomic_DNA"/>
</dbReference>
<dbReference type="InterPro" id="IPR000626">
    <property type="entry name" value="Ubiquitin-like_dom"/>
</dbReference>
<evidence type="ECO:0000313" key="3">
    <source>
        <dbReference type="Proteomes" id="UP000095009"/>
    </source>
</evidence>
<dbReference type="AlphaFoldDB" id="A0A1E3PT66"/>
<name>A0A1E3PT66_9ASCO</name>
<feature type="domain" description="Ubiquitin-like" evidence="1">
    <location>
        <begin position="20"/>
        <end position="96"/>
    </location>
</feature>
<organism evidence="2 3">
    <name type="scientific">Nadsonia fulvescens var. elongata DSM 6958</name>
    <dbReference type="NCBI Taxonomy" id="857566"/>
    <lineage>
        <taxon>Eukaryota</taxon>
        <taxon>Fungi</taxon>
        <taxon>Dikarya</taxon>
        <taxon>Ascomycota</taxon>
        <taxon>Saccharomycotina</taxon>
        <taxon>Dipodascomycetes</taxon>
        <taxon>Dipodascales</taxon>
        <taxon>Dipodascales incertae sedis</taxon>
        <taxon>Nadsonia</taxon>
    </lineage>
</organism>
<keyword evidence="3" id="KW-1185">Reference proteome</keyword>
<dbReference type="InterPro" id="IPR029071">
    <property type="entry name" value="Ubiquitin-like_domsf"/>
</dbReference>
<sequence length="97" mass="10566">MSEAAENVKPEGTGSTPVDVHINVKVTDNDSEVFFKIKPTTPLRKLTDSFCSRVGKDKSQLRFLYEGEAINDTDTAGDLGIQSGDIIEAHQEQLGGR</sequence>
<accession>A0A1E3PT66</accession>
<dbReference type="Gene3D" id="3.10.20.90">
    <property type="entry name" value="Phosphatidylinositol 3-kinase Catalytic Subunit, Chain A, domain 1"/>
    <property type="match status" value="1"/>
</dbReference>
<protein>
    <recommendedName>
        <fullName evidence="1">Ubiquitin-like domain-containing protein</fullName>
    </recommendedName>
</protein>
<evidence type="ECO:0000259" key="1">
    <source>
        <dbReference type="PROSITE" id="PS50053"/>
    </source>
</evidence>
<dbReference type="SMART" id="SM00213">
    <property type="entry name" value="UBQ"/>
    <property type="match status" value="1"/>
</dbReference>
<dbReference type="SUPFAM" id="SSF54236">
    <property type="entry name" value="Ubiquitin-like"/>
    <property type="match status" value="1"/>
</dbReference>
<gene>
    <name evidence="2" type="ORF">NADFUDRAFT_49094</name>
</gene>
<dbReference type="InterPro" id="IPR022617">
    <property type="entry name" value="Rad60/SUMO-like_dom"/>
</dbReference>
<dbReference type="OrthoDB" id="442921at2759"/>
<dbReference type="Proteomes" id="UP000095009">
    <property type="component" value="Unassembled WGS sequence"/>
</dbReference>
<reference evidence="2 3" key="1">
    <citation type="journal article" date="2016" name="Proc. Natl. Acad. Sci. U.S.A.">
        <title>Comparative genomics of biotechnologically important yeasts.</title>
        <authorList>
            <person name="Riley R."/>
            <person name="Haridas S."/>
            <person name="Wolfe K.H."/>
            <person name="Lopes M.R."/>
            <person name="Hittinger C.T."/>
            <person name="Goeker M."/>
            <person name="Salamov A.A."/>
            <person name="Wisecaver J.H."/>
            <person name="Long T.M."/>
            <person name="Calvey C.H."/>
            <person name="Aerts A.L."/>
            <person name="Barry K.W."/>
            <person name="Choi C."/>
            <person name="Clum A."/>
            <person name="Coughlan A.Y."/>
            <person name="Deshpande S."/>
            <person name="Douglass A.P."/>
            <person name="Hanson S.J."/>
            <person name="Klenk H.-P."/>
            <person name="LaButti K.M."/>
            <person name="Lapidus A."/>
            <person name="Lindquist E.A."/>
            <person name="Lipzen A.M."/>
            <person name="Meier-Kolthoff J.P."/>
            <person name="Ohm R.A."/>
            <person name="Otillar R.P."/>
            <person name="Pangilinan J.L."/>
            <person name="Peng Y."/>
            <person name="Rokas A."/>
            <person name="Rosa C.A."/>
            <person name="Scheuner C."/>
            <person name="Sibirny A.A."/>
            <person name="Slot J.C."/>
            <person name="Stielow J.B."/>
            <person name="Sun H."/>
            <person name="Kurtzman C.P."/>
            <person name="Blackwell M."/>
            <person name="Grigoriev I.V."/>
            <person name="Jeffries T.W."/>
        </authorList>
    </citation>
    <scope>NUCLEOTIDE SEQUENCE [LARGE SCALE GENOMIC DNA]</scope>
    <source>
        <strain evidence="2 3">DSM 6958</strain>
    </source>
</reference>
<dbReference type="Pfam" id="PF11976">
    <property type="entry name" value="Rad60-SLD"/>
    <property type="match status" value="1"/>
</dbReference>
<dbReference type="STRING" id="857566.A0A1E3PT66"/>